<accession>A0A7X4YSD1</accession>
<proteinExistence type="predicted"/>
<evidence type="ECO:0000313" key="1">
    <source>
        <dbReference type="EMBL" id="NBC71660.1"/>
    </source>
</evidence>
<comment type="caution">
    <text evidence="1">The sequence shown here is derived from an EMBL/GenBank/DDBJ whole genome shotgun (WGS) entry which is preliminary data.</text>
</comment>
<dbReference type="RefSeq" id="WP_161701851.1">
    <property type="nucleotide sequence ID" value="NZ_JAAAMU010000013.1"/>
</dbReference>
<protein>
    <submittedName>
        <fullName evidence="1">Uncharacterized protein</fullName>
    </submittedName>
</protein>
<dbReference type="AlphaFoldDB" id="A0A7X4YSD1"/>
<name>A0A7X4YSD1_9BACL</name>
<sequence>MSDDLDLYDYAAAIGDFTWQENIMDKFKQNDAYIEPPPSALTDEEFNRLLLAIAKKIEEVHALMEQEKCKVYRCDSQS</sequence>
<gene>
    <name evidence="1" type="ORF">GT003_21910</name>
</gene>
<dbReference type="Proteomes" id="UP000558113">
    <property type="component" value="Unassembled WGS sequence"/>
</dbReference>
<evidence type="ECO:0000313" key="2">
    <source>
        <dbReference type="Proteomes" id="UP000558113"/>
    </source>
</evidence>
<dbReference type="EMBL" id="JAAAMU010000013">
    <property type="protein sequence ID" value="NBC71660.1"/>
    <property type="molecule type" value="Genomic_DNA"/>
</dbReference>
<reference evidence="1 2" key="1">
    <citation type="submission" date="2020-01" db="EMBL/GenBank/DDBJ databases">
        <title>Paenibacillus soybeanensis sp. nov. isolated from the nodules of soybean (Glycine max(L.) Merr).</title>
        <authorList>
            <person name="Wang H."/>
        </authorList>
    </citation>
    <scope>NUCLEOTIDE SEQUENCE [LARGE SCALE GENOMIC DNA]</scope>
    <source>
        <strain evidence="1 2">DSM 23054</strain>
    </source>
</reference>
<organism evidence="1 2">
    <name type="scientific">Paenibacillus sacheonensis</name>
    <dbReference type="NCBI Taxonomy" id="742054"/>
    <lineage>
        <taxon>Bacteria</taxon>
        <taxon>Bacillati</taxon>
        <taxon>Bacillota</taxon>
        <taxon>Bacilli</taxon>
        <taxon>Bacillales</taxon>
        <taxon>Paenibacillaceae</taxon>
        <taxon>Paenibacillus</taxon>
    </lineage>
</organism>
<keyword evidence="2" id="KW-1185">Reference proteome</keyword>